<name>A0A559KXL7_FUSOC</name>
<dbReference type="AlphaFoldDB" id="A0A559KXL7"/>
<evidence type="ECO:0000256" key="1">
    <source>
        <dbReference type="SAM" id="Coils"/>
    </source>
</evidence>
<comment type="caution">
    <text evidence="2">The sequence shown here is derived from an EMBL/GenBank/DDBJ whole genome shotgun (WGS) entry which is preliminary data.</text>
</comment>
<protein>
    <submittedName>
        <fullName evidence="2">Uncharacterized protein</fullName>
    </submittedName>
</protein>
<gene>
    <name evidence="2" type="ORF">Focb16_v016449</name>
</gene>
<dbReference type="EMBL" id="SRMI01000008">
    <property type="protein sequence ID" value="TVY64951.1"/>
    <property type="molecule type" value="Genomic_DNA"/>
</dbReference>
<accession>A0A559KXL7</accession>
<proteinExistence type="predicted"/>
<feature type="coiled-coil region" evidence="1">
    <location>
        <begin position="484"/>
        <end position="539"/>
    </location>
</feature>
<sequence length="708" mass="79269">MALMLAPYNGAMRLGMGFNSYTQTLCVNDVVRKPGNIPAAETDLRAAQLTQKTDAATFKSKQITAGTQQDQPQEVLDGASGTISRVVVDGQKEVSQVVSWEASFIENGSEVLKKLDVSGALSIKMAGMGQLSGKAAFVDSTDIKNADIKYLVHVKVTNQRLIADNITEFAPIDYIEPGQFTEIYGDCFISGFIEGGEFDALVTVTTEETIKKNSLSGGLELGANISGFDVAGKVDGGVENNSNDKKARTKISVTWSGGGDIRNDNIKEWTLESLKAVAMSFPDAVAVSSKASIPNPEQETLLTLIYSAVLTKYTSLRSYHEQTRKGSPLDYENAGVYTAALYDAYTEQDYKMMWGQIHTMIGGFNRNEIRLFTREALTIPKDFDEDMKKDYKNKESHYNERVKAREEAENAAALAPYTLNKTRDHKPIEKPLPINKFEPYKADIFGLEKAAHDCRFEMIKIVRETLKEEPLPTYEEWKATKDDLVIQKNDVRSKQDSINELKKELETTKDNLKNQKSDVNSKEEKINELKKKLEAALITPRKTNDSQLDDRLPLQYDKAIVMFMNIASQLALDAGRDGFKAHGFEYDLSYDKQKFRLQKVYSSSTNDDPWTIARVDDNQRLYFDKTVTEHQFRVGSSPPDMQDHWYIVRGSASRAGSWVLKNAESNTCIELKDNSRWNGHDGVPIIPGSPSDDRDTANWVIVVREMAS</sequence>
<evidence type="ECO:0000313" key="3">
    <source>
        <dbReference type="Proteomes" id="UP000320707"/>
    </source>
</evidence>
<evidence type="ECO:0000313" key="2">
    <source>
        <dbReference type="EMBL" id="TVY64951.1"/>
    </source>
</evidence>
<reference evidence="2 3" key="1">
    <citation type="journal article" date="2019" name="Microbiol. Resour. Announc.">
        <title>High-quality draft genome sequence of Fusarium oxysporum f. sp. cubense strain 160527, a causal agent of Panama disease.</title>
        <authorList>
            <person name="Asai S."/>
            <person name="Ayukawa Y."/>
            <person name="Gan P."/>
            <person name="Masuda S."/>
            <person name="Komatsu K."/>
            <person name="Shirasu K."/>
            <person name="Arie T."/>
        </authorList>
    </citation>
    <scope>NUCLEOTIDE SEQUENCE [LARGE SCALE GENOMIC DNA]</scope>
    <source>
        <strain evidence="2 3">160527</strain>
    </source>
</reference>
<dbReference type="Proteomes" id="UP000320707">
    <property type="component" value="Unassembled WGS sequence"/>
</dbReference>
<organism evidence="2 3">
    <name type="scientific">Fusarium oxysporum f. sp. cubense</name>
    <dbReference type="NCBI Taxonomy" id="61366"/>
    <lineage>
        <taxon>Eukaryota</taxon>
        <taxon>Fungi</taxon>
        <taxon>Dikarya</taxon>
        <taxon>Ascomycota</taxon>
        <taxon>Pezizomycotina</taxon>
        <taxon>Sordariomycetes</taxon>
        <taxon>Hypocreomycetidae</taxon>
        <taxon>Hypocreales</taxon>
        <taxon>Nectriaceae</taxon>
        <taxon>Fusarium</taxon>
        <taxon>Fusarium oxysporum species complex</taxon>
    </lineage>
</organism>
<keyword evidence="1" id="KW-0175">Coiled coil</keyword>